<dbReference type="EMBL" id="CADCVA010000319">
    <property type="protein sequence ID" value="CAA9436091.1"/>
    <property type="molecule type" value="Genomic_DNA"/>
</dbReference>
<protein>
    <submittedName>
        <fullName evidence="1">Uncharacterized protein</fullName>
    </submittedName>
</protein>
<reference evidence="1" key="1">
    <citation type="submission" date="2020-02" db="EMBL/GenBank/DDBJ databases">
        <authorList>
            <person name="Meier V. D."/>
        </authorList>
    </citation>
    <scope>NUCLEOTIDE SEQUENCE</scope>
    <source>
        <strain evidence="1">AVDCRST_MAG82</strain>
    </source>
</reference>
<feature type="non-terminal residue" evidence="1">
    <location>
        <position position="1"/>
    </location>
</feature>
<sequence>CAPTVRPTSTPPMPCPRLCRSPRCHHSEVPTAVLTQKIWGR</sequence>
<gene>
    <name evidence="1" type="ORF">AVDCRST_MAG82-2479</name>
</gene>
<evidence type="ECO:0000313" key="1">
    <source>
        <dbReference type="EMBL" id="CAA9436091.1"/>
    </source>
</evidence>
<organism evidence="1">
    <name type="scientific">uncultured Rubrobacteraceae bacterium</name>
    <dbReference type="NCBI Taxonomy" id="349277"/>
    <lineage>
        <taxon>Bacteria</taxon>
        <taxon>Bacillati</taxon>
        <taxon>Actinomycetota</taxon>
        <taxon>Rubrobacteria</taxon>
        <taxon>Rubrobacterales</taxon>
        <taxon>Rubrobacteraceae</taxon>
        <taxon>environmental samples</taxon>
    </lineage>
</organism>
<dbReference type="AlphaFoldDB" id="A0A6J4QFH6"/>
<accession>A0A6J4QFH6</accession>
<name>A0A6J4QFH6_9ACTN</name>
<feature type="non-terminal residue" evidence="1">
    <location>
        <position position="41"/>
    </location>
</feature>
<proteinExistence type="predicted"/>